<feature type="region of interest" description="Disordered" evidence="1">
    <location>
        <begin position="1"/>
        <end position="42"/>
    </location>
</feature>
<organism evidence="2 3">
    <name type="scientific">Megalurothrips usitatus</name>
    <name type="common">bean blossom thrips</name>
    <dbReference type="NCBI Taxonomy" id="439358"/>
    <lineage>
        <taxon>Eukaryota</taxon>
        <taxon>Metazoa</taxon>
        <taxon>Ecdysozoa</taxon>
        <taxon>Arthropoda</taxon>
        <taxon>Hexapoda</taxon>
        <taxon>Insecta</taxon>
        <taxon>Pterygota</taxon>
        <taxon>Neoptera</taxon>
        <taxon>Paraneoptera</taxon>
        <taxon>Thysanoptera</taxon>
        <taxon>Terebrantia</taxon>
        <taxon>Thripoidea</taxon>
        <taxon>Thripidae</taxon>
        <taxon>Megalurothrips</taxon>
    </lineage>
</organism>
<feature type="compositionally biased region" description="Basic and acidic residues" evidence="1">
    <location>
        <begin position="135"/>
        <end position="151"/>
    </location>
</feature>
<comment type="caution">
    <text evidence="2">The sequence shown here is derived from an EMBL/GenBank/DDBJ whole genome shotgun (WGS) entry which is preliminary data.</text>
</comment>
<protein>
    <submittedName>
        <fullName evidence="2">Uncharacterized protein</fullName>
    </submittedName>
</protein>
<dbReference type="Proteomes" id="UP001075354">
    <property type="component" value="Chromosome 10"/>
</dbReference>
<dbReference type="AlphaFoldDB" id="A0AAV7XD30"/>
<gene>
    <name evidence="2" type="ORF">ONE63_001070</name>
</gene>
<evidence type="ECO:0000256" key="1">
    <source>
        <dbReference type="SAM" id="MobiDB-lite"/>
    </source>
</evidence>
<evidence type="ECO:0000313" key="2">
    <source>
        <dbReference type="EMBL" id="KAJ1523181.1"/>
    </source>
</evidence>
<name>A0AAV7XD30_9NEOP</name>
<feature type="region of interest" description="Disordered" evidence="1">
    <location>
        <begin position="76"/>
        <end position="151"/>
    </location>
</feature>
<proteinExistence type="predicted"/>
<sequence>MNARTAAKAKGLSHGTLQRHIQKHKDVDDLQKAELSPTYSHRQVFTQELEEKLETSQESLEKGEDVEWLPIWKKKLRSRQKAHTKNQNEDKSKKFGKTCKKTIRDEAKKQPPPKKSRKTVTVSSDSDSDVGIVSEGERDHDSKDQGKDLVPENFETLEKLPEEGDFVLVQFSTAKENKYYVGKVLKGKDKDDDIEVS</sequence>
<accession>A0AAV7XD30</accession>
<evidence type="ECO:0000313" key="3">
    <source>
        <dbReference type="Proteomes" id="UP001075354"/>
    </source>
</evidence>
<keyword evidence="3" id="KW-1185">Reference proteome</keyword>
<reference evidence="2" key="1">
    <citation type="submission" date="2022-12" db="EMBL/GenBank/DDBJ databases">
        <title>Chromosome-level genome assembly of the bean flower thrips Megalurothrips usitatus.</title>
        <authorList>
            <person name="Ma L."/>
            <person name="Liu Q."/>
            <person name="Li H."/>
            <person name="Cai W."/>
        </authorList>
    </citation>
    <scope>NUCLEOTIDE SEQUENCE</scope>
    <source>
        <strain evidence="2">Cailab_2022a</strain>
    </source>
</reference>
<dbReference type="EMBL" id="JAPTSV010000010">
    <property type="protein sequence ID" value="KAJ1523181.1"/>
    <property type="molecule type" value="Genomic_DNA"/>
</dbReference>